<comment type="caution">
    <text evidence="1">The sequence shown here is derived from an EMBL/GenBank/DDBJ whole genome shotgun (WGS) entry which is preliminary data.</text>
</comment>
<evidence type="ECO:0000313" key="1">
    <source>
        <dbReference type="EMBL" id="GLC49748.1"/>
    </source>
</evidence>
<name>A0A9W6BDI2_9CHLO</name>
<dbReference type="Proteomes" id="UP001165080">
    <property type="component" value="Unassembled WGS sequence"/>
</dbReference>
<protein>
    <submittedName>
        <fullName evidence="1">Uncharacterized protein</fullName>
    </submittedName>
</protein>
<evidence type="ECO:0000313" key="2">
    <source>
        <dbReference type="EMBL" id="GLC59656.1"/>
    </source>
</evidence>
<gene>
    <name evidence="1" type="primary">PLESTB004352</name>
    <name evidence="2" type="synonym">PLESTB004378</name>
    <name evidence="1" type="ORF">PLESTB_000282700</name>
    <name evidence="2" type="ORF">PLESTB_001518800</name>
</gene>
<dbReference type="OrthoDB" id="546639at2759"/>
<reference evidence="1" key="1">
    <citation type="submission" date="2022-08" db="EMBL/GenBank/DDBJ databases">
        <authorList>
            <person name="Takahashi K."/>
            <person name="Suzuki S."/>
            <person name="Kawachi M."/>
            <person name="Higashiyama T."/>
            <person name="Nozaki H."/>
        </authorList>
    </citation>
    <scope>NUCLEOTIDE SEQUENCE</scope>
    <source>
        <strain evidence="1">NIES-4479</strain>
    </source>
</reference>
<proteinExistence type="predicted"/>
<reference evidence="1 3" key="2">
    <citation type="journal article" date="2023" name="Commun. Biol.">
        <title>Reorganization of the ancestral sex-determining regions during the evolution of trioecy in Pleodorina starrii.</title>
        <authorList>
            <person name="Takahashi K."/>
            <person name="Suzuki S."/>
            <person name="Kawai-Toyooka H."/>
            <person name="Yamamoto K."/>
            <person name="Hamaji T."/>
            <person name="Ootsuki R."/>
            <person name="Yamaguchi H."/>
            <person name="Kawachi M."/>
            <person name="Higashiyama T."/>
            <person name="Nozaki H."/>
        </authorList>
    </citation>
    <scope>NUCLEOTIDE SEQUENCE [LARGE SCALE GENOMIC DNA]</scope>
    <source>
        <strain evidence="1 3">NIES-4479</strain>
    </source>
</reference>
<dbReference type="EMBL" id="BRXU01000029">
    <property type="protein sequence ID" value="GLC59656.1"/>
    <property type="molecule type" value="Genomic_DNA"/>
</dbReference>
<keyword evidence="3" id="KW-1185">Reference proteome</keyword>
<dbReference type="EMBL" id="BRXU01000002">
    <property type="protein sequence ID" value="GLC49748.1"/>
    <property type="molecule type" value="Genomic_DNA"/>
</dbReference>
<accession>A0A9W6BDI2</accession>
<organism evidence="1 3">
    <name type="scientific">Pleodorina starrii</name>
    <dbReference type="NCBI Taxonomy" id="330485"/>
    <lineage>
        <taxon>Eukaryota</taxon>
        <taxon>Viridiplantae</taxon>
        <taxon>Chlorophyta</taxon>
        <taxon>core chlorophytes</taxon>
        <taxon>Chlorophyceae</taxon>
        <taxon>CS clade</taxon>
        <taxon>Chlamydomonadales</taxon>
        <taxon>Volvocaceae</taxon>
        <taxon>Pleodorina</taxon>
    </lineage>
</organism>
<dbReference type="AlphaFoldDB" id="A0A9W6BDI2"/>
<sequence>METPAANRFSVFRSLEDLVEETRLRTNVTKELMESIIKRAAVGGDPMQAAKTKWEETSWEPGKDVYKKLAQNMPTDVLICELFSRLSETDAALSSCVDDQAELAGRVEALQSTSSDTTNRVQALEMLSEAFQADHRAMKEAVLQRRMSCSEASTSDSPSSAPKGDADLGELVLKNLTKAQLQKLQGGVWSDVLGPGSGEFGARYLRCWQSSSGRWSAVVGVDPHKRIAFTKLLSKARQEGWTSVVVTPYLSTEVMELRRQRTEVFRSLINSGFSPKWSGQADIRYSSEGKSVLYDF</sequence>
<evidence type="ECO:0000313" key="3">
    <source>
        <dbReference type="Proteomes" id="UP001165080"/>
    </source>
</evidence>